<dbReference type="PROSITE" id="PS50404">
    <property type="entry name" value="GST_NTER"/>
    <property type="match status" value="1"/>
</dbReference>
<comment type="caution">
    <text evidence="2">The sequence shown here is derived from an EMBL/GenBank/DDBJ whole genome shotgun (WGS) entry which is preliminary data.</text>
</comment>
<reference evidence="2" key="1">
    <citation type="submission" date="2020-11" db="EMBL/GenBank/DDBJ databases">
        <authorList>
            <consortium name="DOE Joint Genome Institute"/>
            <person name="Ahrendt S."/>
            <person name="Riley R."/>
            <person name="Andreopoulos W."/>
            <person name="Labutti K."/>
            <person name="Pangilinan J."/>
            <person name="Ruiz-Duenas F.J."/>
            <person name="Barrasa J.M."/>
            <person name="Sanchez-Garcia M."/>
            <person name="Camarero S."/>
            <person name="Miyauchi S."/>
            <person name="Serrano A."/>
            <person name="Linde D."/>
            <person name="Babiker R."/>
            <person name="Drula E."/>
            <person name="Ayuso-Fernandez I."/>
            <person name="Pacheco R."/>
            <person name="Padilla G."/>
            <person name="Ferreira P."/>
            <person name="Barriuso J."/>
            <person name="Kellner H."/>
            <person name="Castanera R."/>
            <person name="Alfaro M."/>
            <person name="Ramirez L."/>
            <person name="Pisabarro A.G."/>
            <person name="Kuo A."/>
            <person name="Tritt A."/>
            <person name="Lipzen A."/>
            <person name="He G."/>
            <person name="Yan M."/>
            <person name="Ng V."/>
            <person name="Cullen D."/>
            <person name="Martin F."/>
            <person name="Rosso M.-N."/>
            <person name="Henrissat B."/>
            <person name="Hibbett D."/>
            <person name="Martinez A.T."/>
            <person name="Grigoriev I.V."/>
        </authorList>
    </citation>
    <scope>NUCLEOTIDE SEQUENCE</scope>
    <source>
        <strain evidence="2">CIRM-BRFM 674</strain>
    </source>
</reference>
<dbReference type="Proteomes" id="UP000807469">
    <property type="component" value="Unassembled WGS sequence"/>
</dbReference>
<dbReference type="SUPFAM" id="SSF52833">
    <property type="entry name" value="Thioredoxin-like"/>
    <property type="match status" value="1"/>
</dbReference>
<dbReference type="Gene3D" id="1.20.1050.10">
    <property type="match status" value="1"/>
</dbReference>
<organism evidence="2 3">
    <name type="scientific">Pholiota conissans</name>
    <dbReference type="NCBI Taxonomy" id="109636"/>
    <lineage>
        <taxon>Eukaryota</taxon>
        <taxon>Fungi</taxon>
        <taxon>Dikarya</taxon>
        <taxon>Basidiomycota</taxon>
        <taxon>Agaricomycotina</taxon>
        <taxon>Agaricomycetes</taxon>
        <taxon>Agaricomycetidae</taxon>
        <taxon>Agaricales</taxon>
        <taxon>Agaricineae</taxon>
        <taxon>Strophariaceae</taxon>
        <taxon>Pholiota</taxon>
    </lineage>
</organism>
<dbReference type="Pfam" id="PF13409">
    <property type="entry name" value="GST_N_2"/>
    <property type="match status" value="1"/>
</dbReference>
<dbReference type="InterPro" id="IPR004045">
    <property type="entry name" value="Glutathione_S-Trfase_N"/>
</dbReference>
<dbReference type="PANTHER" id="PTHR42673:SF4">
    <property type="entry name" value="MALEYLACETOACETATE ISOMERASE"/>
    <property type="match status" value="1"/>
</dbReference>
<evidence type="ECO:0000259" key="1">
    <source>
        <dbReference type="PROSITE" id="PS50404"/>
    </source>
</evidence>
<dbReference type="SUPFAM" id="SSF47616">
    <property type="entry name" value="GST C-terminal domain-like"/>
    <property type="match status" value="1"/>
</dbReference>
<dbReference type="GO" id="GO:0006749">
    <property type="term" value="P:glutathione metabolic process"/>
    <property type="evidence" value="ECO:0007669"/>
    <property type="project" value="TreeGrafter"/>
</dbReference>
<keyword evidence="3" id="KW-1185">Reference proteome</keyword>
<proteinExistence type="predicted"/>
<dbReference type="PANTHER" id="PTHR42673">
    <property type="entry name" value="MALEYLACETOACETATE ISOMERASE"/>
    <property type="match status" value="1"/>
</dbReference>
<gene>
    <name evidence="2" type="ORF">BDN70DRAFT_997519</name>
</gene>
<evidence type="ECO:0000313" key="3">
    <source>
        <dbReference type="Proteomes" id="UP000807469"/>
    </source>
</evidence>
<dbReference type="InterPro" id="IPR036249">
    <property type="entry name" value="Thioredoxin-like_sf"/>
</dbReference>
<dbReference type="GO" id="GO:0016034">
    <property type="term" value="F:maleylacetoacetate isomerase activity"/>
    <property type="evidence" value="ECO:0007669"/>
    <property type="project" value="TreeGrafter"/>
</dbReference>
<dbReference type="InterPro" id="IPR054416">
    <property type="entry name" value="GST_UstS-like_C"/>
</dbReference>
<accession>A0A9P6CU91</accession>
<evidence type="ECO:0000313" key="2">
    <source>
        <dbReference type="EMBL" id="KAF9473710.1"/>
    </source>
</evidence>
<protein>
    <recommendedName>
        <fullName evidence="1">GST N-terminal domain-containing protein</fullName>
    </recommendedName>
</protein>
<dbReference type="GO" id="GO:0006559">
    <property type="term" value="P:L-phenylalanine catabolic process"/>
    <property type="evidence" value="ECO:0007669"/>
    <property type="project" value="TreeGrafter"/>
</dbReference>
<dbReference type="InterPro" id="IPR036282">
    <property type="entry name" value="Glutathione-S-Trfase_C_sf"/>
</dbReference>
<dbReference type="OrthoDB" id="4951845at2759"/>
<sequence length="248" mass="28563">MTITLYDLVSLTPGIAWSSNTQKTRLCLNFKGIPYRTEWVEWPDIKGVYEKHSLPASSRFHDGSPKYTLPVIYDPSTGATISDSLAIAEYLEKTYPDTPKIFPHGTVGLQAPFEDMYIEHSKSMVPLLIPNICRNIMTPTSLPVYQPYMEKLLGMKMADFDAKSEVAVEKWRKYKENLEVVARWYRKTDGPFLMGDTISWADFVVVSIMMMFRAVWGEDSQEWKDVVSWNEGVWGNLVEELDRYTTVF</sequence>
<name>A0A9P6CU91_9AGAR</name>
<dbReference type="GO" id="GO:0004364">
    <property type="term" value="F:glutathione transferase activity"/>
    <property type="evidence" value="ECO:0007669"/>
    <property type="project" value="TreeGrafter"/>
</dbReference>
<dbReference type="Gene3D" id="3.40.30.10">
    <property type="entry name" value="Glutaredoxin"/>
    <property type="match status" value="1"/>
</dbReference>
<feature type="domain" description="GST N-terminal" evidence="1">
    <location>
        <begin position="8"/>
        <end position="99"/>
    </location>
</feature>
<dbReference type="Pfam" id="PF22041">
    <property type="entry name" value="GST_C_7"/>
    <property type="match status" value="1"/>
</dbReference>
<dbReference type="AlphaFoldDB" id="A0A9P6CU91"/>
<dbReference type="EMBL" id="MU155422">
    <property type="protein sequence ID" value="KAF9473710.1"/>
    <property type="molecule type" value="Genomic_DNA"/>
</dbReference>